<reference evidence="1" key="1">
    <citation type="submission" date="2014-11" db="EMBL/GenBank/DDBJ databases">
        <authorList>
            <person name="Amaro Gonzalez C."/>
        </authorList>
    </citation>
    <scope>NUCLEOTIDE SEQUENCE</scope>
</reference>
<protein>
    <submittedName>
        <fullName evidence="1">Uncharacterized protein</fullName>
    </submittedName>
</protein>
<accession>A0A0E9X6F3</accession>
<dbReference type="EMBL" id="GBXM01011127">
    <property type="protein sequence ID" value="JAH97450.1"/>
    <property type="molecule type" value="Transcribed_RNA"/>
</dbReference>
<proteinExistence type="predicted"/>
<reference evidence="1" key="2">
    <citation type="journal article" date="2015" name="Fish Shellfish Immunol.">
        <title>Early steps in the European eel (Anguilla anguilla)-Vibrio vulnificus interaction in the gills: Role of the RtxA13 toxin.</title>
        <authorList>
            <person name="Callol A."/>
            <person name="Pajuelo D."/>
            <person name="Ebbesson L."/>
            <person name="Teles M."/>
            <person name="MacKenzie S."/>
            <person name="Amaro C."/>
        </authorList>
    </citation>
    <scope>NUCLEOTIDE SEQUENCE</scope>
</reference>
<evidence type="ECO:0000313" key="1">
    <source>
        <dbReference type="EMBL" id="JAH97450.1"/>
    </source>
</evidence>
<name>A0A0E9X6F3_ANGAN</name>
<organism evidence="1">
    <name type="scientific">Anguilla anguilla</name>
    <name type="common">European freshwater eel</name>
    <name type="synonym">Muraena anguilla</name>
    <dbReference type="NCBI Taxonomy" id="7936"/>
    <lineage>
        <taxon>Eukaryota</taxon>
        <taxon>Metazoa</taxon>
        <taxon>Chordata</taxon>
        <taxon>Craniata</taxon>
        <taxon>Vertebrata</taxon>
        <taxon>Euteleostomi</taxon>
        <taxon>Actinopterygii</taxon>
        <taxon>Neopterygii</taxon>
        <taxon>Teleostei</taxon>
        <taxon>Anguilliformes</taxon>
        <taxon>Anguillidae</taxon>
        <taxon>Anguilla</taxon>
    </lineage>
</organism>
<sequence>MTNKFYLLLRKERLPSASSVNPNPVYLLFLVTFCTYHPAMTENMEETLHLLCIMYLPLTCL</sequence>
<dbReference type="AlphaFoldDB" id="A0A0E9X6F3"/>